<dbReference type="PANTHER" id="PTHR10566">
    <property type="entry name" value="CHAPERONE-ACTIVITY OF BC1 COMPLEX CABC1 -RELATED"/>
    <property type="match status" value="1"/>
</dbReference>
<dbReference type="Gene3D" id="3.30.200.20">
    <property type="entry name" value="Phosphorylase Kinase, domain 1"/>
    <property type="match status" value="1"/>
</dbReference>
<proteinExistence type="inferred from homology"/>
<comment type="similarity">
    <text evidence="1">Belongs to the protein kinase superfamily. ADCK protein kinase family.</text>
</comment>
<dbReference type="InterPro" id="IPR011009">
    <property type="entry name" value="Kinase-like_dom_sf"/>
</dbReference>
<dbReference type="Proteomes" id="UP000006001">
    <property type="component" value="Unassembled WGS sequence"/>
</dbReference>
<evidence type="ECO:0000313" key="4">
    <source>
        <dbReference type="EMBL" id="EEZ61429.1"/>
    </source>
</evidence>
<keyword evidence="5" id="KW-1185">Reference proteome</keyword>
<keyword evidence="2" id="KW-0812">Transmembrane</keyword>
<organism evidence="4 5">
    <name type="scientific">Slackia exigua (strain ATCC 700122 / DSM 15923 / CIP 105133 / JCM 11022 / KCTC 5966 / S-7)</name>
    <dbReference type="NCBI Taxonomy" id="649764"/>
    <lineage>
        <taxon>Bacteria</taxon>
        <taxon>Bacillati</taxon>
        <taxon>Actinomycetota</taxon>
        <taxon>Coriobacteriia</taxon>
        <taxon>Eggerthellales</taxon>
        <taxon>Eggerthellaceae</taxon>
        <taxon>Slackia</taxon>
    </lineage>
</organism>
<dbReference type="STRING" id="649764.HMPREF0762_00766"/>
<feature type="transmembrane region" description="Helical" evidence="2">
    <location>
        <begin position="554"/>
        <end position="576"/>
    </location>
</feature>
<gene>
    <name evidence="4" type="ORF">HMPREF0762_00766</name>
</gene>
<accession>D0WG16</accession>
<dbReference type="EMBL" id="ACUX02000006">
    <property type="protein sequence ID" value="EEZ61429.1"/>
    <property type="molecule type" value="Genomic_DNA"/>
</dbReference>
<name>D0WG16_SLAES</name>
<dbReference type="CDD" id="cd05121">
    <property type="entry name" value="ABC1_ADCK3-like"/>
    <property type="match status" value="1"/>
</dbReference>
<evidence type="ECO:0000259" key="3">
    <source>
        <dbReference type="Pfam" id="PF03109"/>
    </source>
</evidence>
<sequence>MIFEPNRRKGKAMPNAKDVARFVREGMRDKTSAARLAEIVKTFRRNEVGRGMTPGKLVALLEDLGPTFIKLGQILSARSDMLPQEYCTALQSLRSSTTPEPFEAIAARLNDAYGGDYREVFASIDEEPLGSASIAQVHRAVLRKNGREVAVKVRRHHVREDMLRDIQLMRRAADLLNLTGVPMMGSVMDGMDMDAVIDEFDRTVREEIDFGAEARNLQRFGSFVGKDDGITCPRVYREYSGDTVLVMEFVRGVSVEDVGSLRACGYDLKELGDRIAGSYMRQMVEEGFYHADPHSANLIVRPALRDRAGDACDPDRPDANAHDPGEVVWIDCGMMGELSPHERTLFLEMMKAMVYRDEHRLTDLFIEWGSVSDAPGRRLNYGQLLQDLTRLVDRYSAEDVNSMDLAALLNDIMKILESAHVSMPQSFVMLVRGLATLQGMLITLTPEISILAVVDRYVRSYAFRSFDPFSDVTRRVREASKAGERIVELPVRVSNVLDMVEKGRLRMSMDFSDASEPMRLLSYIIDRMSLSMITAGLFIGSSIIYATGLEPQLFGVPVIGFLGFLGAAFLSIYIIWNIHRRPRG</sequence>
<comment type="caution">
    <text evidence="4">The sequence shown here is derived from an EMBL/GenBank/DDBJ whole genome shotgun (WGS) entry which is preliminary data.</text>
</comment>
<dbReference type="PANTHER" id="PTHR10566:SF113">
    <property type="entry name" value="PROTEIN ACTIVITY OF BC1 COMPLEX KINASE 7, CHLOROPLASTIC"/>
    <property type="match status" value="1"/>
</dbReference>
<keyword evidence="2" id="KW-1133">Transmembrane helix</keyword>
<feature type="domain" description="ABC1 atypical kinase-like" evidence="3">
    <location>
        <begin position="93"/>
        <end position="362"/>
    </location>
</feature>
<dbReference type="HOGENOM" id="CLU_006533_0_2_11"/>
<dbReference type="InterPro" id="IPR050154">
    <property type="entry name" value="UbiB_kinase"/>
</dbReference>
<reference evidence="4" key="1">
    <citation type="submission" date="2009-10" db="EMBL/GenBank/DDBJ databases">
        <authorList>
            <person name="Weinstock G."/>
            <person name="Sodergren E."/>
            <person name="Clifton S."/>
            <person name="Fulton L."/>
            <person name="Fulton B."/>
            <person name="Courtney L."/>
            <person name="Fronick C."/>
            <person name="Harrison M."/>
            <person name="Strong C."/>
            <person name="Farmer C."/>
            <person name="Delahaunty K."/>
            <person name="Markovic C."/>
            <person name="Hall O."/>
            <person name="Minx P."/>
            <person name="Tomlinson C."/>
            <person name="Mitreva M."/>
            <person name="Nelson J."/>
            <person name="Hou S."/>
            <person name="Wollam A."/>
            <person name="Pepin K.H."/>
            <person name="Johnson M."/>
            <person name="Bhonagiri V."/>
            <person name="Nash W.E."/>
            <person name="Warren W."/>
            <person name="Chinwalla A."/>
            <person name="Mardis E.R."/>
            <person name="Wilson R.K."/>
        </authorList>
    </citation>
    <scope>NUCLEOTIDE SEQUENCE [LARGE SCALE GENOMIC DNA]</scope>
    <source>
        <strain evidence="4">ATCC 700122</strain>
    </source>
</reference>
<evidence type="ECO:0000256" key="1">
    <source>
        <dbReference type="ARBA" id="ARBA00009670"/>
    </source>
</evidence>
<dbReference type="eggNOG" id="COG0661">
    <property type="taxonomic scope" value="Bacteria"/>
</dbReference>
<dbReference type="InterPro" id="IPR004147">
    <property type="entry name" value="ABC1_dom"/>
</dbReference>
<dbReference type="Pfam" id="PF03109">
    <property type="entry name" value="ABC1"/>
    <property type="match status" value="1"/>
</dbReference>
<keyword evidence="2" id="KW-0472">Membrane</keyword>
<evidence type="ECO:0000313" key="5">
    <source>
        <dbReference type="Proteomes" id="UP000006001"/>
    </source>
</evidence>
<feature type="transmembrane region" description="Helical" evidence="2">
    <location>
        <begin position="528"/>
        <end position="548"/>
    </location>
</feature>
<evidence type="ECO:0000256" key="2">
    <source>
        <dbReference type="SAM" id="Phobius"/>
    </source>
</evidence>
<dbReference type="SUPFAM" id="SSF56112">
    <property type="entry name" value="Protein kinase-like (PK-like)"/>
    <property type="match status" value="1"/>
</dbReference>
<protein>
    <submittedName>
        <fullName evidence="4">ABC1 family protein</fullName>
    </submittedName>
</protein>
<dbReference type="AlphaFoldDB" id="D0WG16"/>